<dbReference type="Gene3D" id="1.10.510.10">
    <property type="entry name" value="Transferase(Phosphotransferase) domain 1"/>
    <property type="match status" value="1"/>
</dbReference>
<reference evidence="4" key="1">
    <citation type="submission" date="2019-12" db="EMBL/GenBank/DDBJ databases">
        <title>Genome sequencing and annotation of Brassica cretica.</title>
        <authorList>
            <person name="Studholme D.J."/>
            <person name="Sarris P.F."/>
        </authorList>
    </citation>
    <scope>NUCLEOTIDE SEQUENCE</scope>
    <source>
        <strain evidence="4">PFS-102/07</strain>
        <tissue evidence="4">Leaf</tissue>
    </source>
</reference>
<dbReference type="Gene3D" id="3.30.200.20">
    <property type="entry name" value="Phosphorylase Kinase, domain 1"/>
    <property type="match status" value="1"/>
</dbReference>
<keyword evidence="2" id="KW-1003">Cell membrane</keyword>
<dbReference type="PANTHER" id="PTHR45621">
    <property type="entry name" value="OS01G0588500 PROTEIN-RELATED"/>
    <property type="match status" value="1"/>
</dbReference>
<dbReference type="GO" id="GO:0005524">
    <property type="term" value="F:ATP binding"/>
    <property type="evidence" value="ECO:0007669"/>
    <property type="project" value="InterPro"/>
</dbReference>
<dbReference type="InterPro" id="IPR000719">
    <property type="entry name" value="Prot_kinase_dom"/>
</dbReference>
<comment type="subcellular location">
    <subcellularLocation>
        <location evidence="1">Cell membrane</location>
    </subcellularLocation>
</comment>
<dbReference type="PROSITE" id="PS50011">
    <property type="entry name" value="PROTEIN_KINASE_DOM"/>
    <property type="match status" value="1"/>
</dbReference>
<evidence type="ECO:0000256" key="1">
    <source>
        <dbReference type="ARBA" id="ARBA00004236"/>
    </source>
</evidence>
<dbReference type="GO" id="GO:0004713">
    <property type="term" value="F:protein tyrosine kinase activity"/>
    <property type="evidence" value="ECO:0007669"/>
    <property type="project" value="InterPro"/>
</dbReference>
<dbReference type="SUPFAM" id="SSF56112">
    <property type="entry name" value="Protein kinase-like (PK-like)"/>
    <property type="match status" value="1"/>
</dbReference>
<proteinExistence type="predicted"/>
<dbReference type="AlphaFoldDB" id="A0A8S9L9K9"/>
<feature type="domain" description="Protein kinase" evidence="3">
    <location>
        <begin position="68"/>
        <end position="196"/>
    </location>
</feature>
<sequence>MGSCFSSPVKADNFSYNDKSSYLSGLSMWSRTSSSVRAAARKTEEEILELTSVKSFTFNELKLATRNFRPDSVVGEGGFGSVFKGWLDETSLTPTKPGTGLVIATEINYLGELSHPNLVKLVGYCLEDDHHLLVYEFMQNGSLENHLFRRGSHFKPLTWSLRVKVALDAAKGLAFLHSDPVKVIYRSKYRKSTFVE</sequence>
<dbReference type="GO" id="GO:0005886">
    <property type="term" value="C:plasma membrane"/>
    <property type="evidence" value="ECO:0007669"/>
    <property type="project" value="UniProtKB-SubCell"/>
</dbReference>
<keyword evidence="2" id="KW-0472">Membrane</keyword>
<organism evidence="4">
    <name type="scientific">Brassica cretica</name>
    <name type="common">Mustard</name>
    <dbReference type="NCBI Taxonomy" id="69181"/>
    <lineage>
        <taxon>Eukaryota</taxon>
        <taxon>Viridiplantae</taxon>
        <taxon>Streptophyta</taxon>
        <taxon>Embryophyta</taxon>
        <taxon>Tracheophyta</taxon>
        <taxon>Spermatophyta</taxon>
        <taxon>Magnoliopsida</taxon>
        <taxon>eudicotyledons</taxon>
        <taxon>Gunneridae</taxon>
        <taxon>Pentapetalae</taxon>
        <taxon>rosids</taxon>
        <taxon>malvids</taxon>
        <taxon>Brassicales</taxon>
        <taxon>Brassicaceae</taxon>
        <taxon>Brassiceae</taxon>
        <taxon>Brassica</taxon>
    </lineage>
</organism>
<dbReference type="Pfam" id="PF07714">
    <property type="entry name" value="PK_Tyr_Ser-Thr"/>
    <property type="match status" value="1"/>
</dbReference>
<dbReference type="EMBL" id="QGKY02000094">
    <property type="protein sequence ID" value="KAF2602942.1"/>
    <property type="molecule type" value="Genomic_DNA"/>
</dbReference>
<protein>
    <recommendedName>
        <fullName evidence="3">Protein kinase domain-containing protein</fullName>
    </recommendedName>
</protein>
<accession>A0A8S9L9K9</accession>
<comment type="caution">
    <text evidence="4">The sequence shown here is derived from an EMBL/GenBank/DDBJ whole genome shotgun (WGS) entry which is preliminary data.</text>
</comment>
<dbReference type="InterPro" id="IPR020635">
    <property type="entry name" value="Tyr_kinase_cat_dom"/>
</dbReference>
<dbReference type="InterPro" id="IPR050823">
    <property type="entry name" value="Plant_Ser_Thr_Prot_Kinase"/>
</dbReference>
<evidence type="ECO:0000256" key="2">
    <source>
        <dbReference type="ARBA" id="ARBA00022475"/>
    </source>
</evidence>
<dbReference type="InterPro" id="IPR001245">
    <property type="entry name" value="Ser-Thr/Tyr_kinase_cat_dom"/>
</dbReference>
<evidence type="ECO:0000259" key="3">
    <source>
        <dbReference type="PROSITE" id="PS50011"/>
    </source>
</evidence>
<evidence type="ECO:0000313" key="4">
    <source>
        <dbReference type="EMBL" id="KAF2602942.1"/>
    </source>
</evidence>
<gene>
    <name evidence="4" type="ORF">F2Q70_00028600</name>
</gene>
<dbReference type="SMART" id="SM00219">
    <property type="entry name" value="TyrKc"/>
    <property type="match status" value="1"/>
</dbReference>
<name>A0A8S9L9K9_BRACR</name>
<dbReference type="InterPro" id="IPR011009">
    <property type="entry name" value="Kinase-like_dom_sf"/>
</dbReference>